<evidence type="ECO:0000313" key="2">
    <source>
        <dbReference type="Proteomes" id="UP001056120"/>
    </source>
</evidence>
<reference evidence="2" key="1">
    <citation type="journal article" date="2022" name="Mol. Ecol. Resour.">
        <title>The genomes of chicory, endive, great burdock and yacon provide insights into Asteraceae palaeo-polyploidization history and plant inulin production.</title>
        <authorList>
            <person name="Fan W."/>
            <person name="Wang S."/>
            <person name="Wang H."/>
            <person name="Wang A."/>
            <person name="Jiang F."/>
            <person name="Liu H."/>
            <person name="Zhao H."/>
            <person name="Xu D."/>
            <person name="Zhang Y."/>
        </authorList>
    </citation>
    <scope>NUCLEOTIDE SEQUENCE [LARGE SCALE GENOMIC DNA]</scope>
    <source>
        <strain evidence="2">cv. Yunnan</strain>
    </source>
</reference>
<keyword evidence="2" id="KW-1185">Reference proteome</keyword>
<proteinExistence type="predicted"/>
<dbReference type="Proteomes" id="UP001056120">
    <property type="component" value="Linkage Group LG20"/>
</dbReference>
<gene>
    <name evidence="1" type="ORF">L1987_60984</name>
</gene>
<reference evidence="1 2" key="2">
    <citation type="journal article" date="2022" name="Mol. Ecol. Resour.">
        <title>The genomes of chicory, endive, great burdock and yacon provide insights into Asteraceae paleo-polyploidization history and plant inulin production.</title>
        <authorList>
            <person name="Fan W."/>
            <person name="Wang S."/>
            <person name="Wang H."/>
            <person name="Wang A."/>
            <person name="Jiang F."/>
            <person name="Liu H."/>
            <person name="Zhao H."/>
            <person name="Xu D."/>
            <person name="Zhang Y."/>
        </authorList>
    </citation>
    <scope>NUCLEOTIDE SEQUENCE [LARGE SCALE GENOMIC DNA]</scope>
    <source>
        <strain evidence="2">cv. Yunnan</strain>
        <tissue evidence="1">Leaves</tissue>
    </source>
</reference>
<organism evidence="1 2">
    <name type="scientific">Smallanthus sonchifolius</name>
    <dbReference type="NCBI Taxonomy" id="185202"/>
    <lineage>
        <taxon>Eukaryota</taxon>
        <taxon>Viridiplantae</taxon>
        <taxon>Streptophyta</taxon>
        <taxon>Embryophyta</taxon>
        <taxon>Tracheophyta</taxon>
        <taxon>Spermatophyta</taxon>
        <taxon>Magnoliopsida</taxon>
        <taxon>eudicotyledons</taxon>
        <taxon>Gunneridae</taxon>
        <taxon>Pentapetalae</taxon>
        <taxon>asterids</taxon>
        <taxon>campanulids</taxon>
        <taxon>Asterales</taxon>
        <taxon>Asteraceae</taxon>
        <taxon>Asteroideae</taxon>
        <taxon>Heliantheae alliance</taxon>
        <taxon>Millerieae</taxon>
        <taxon>Smallanthus</taxon>
    </lineage>
</organism>
<dbReference type="EMBL" id="CM042037">
    <property type="protein sequence ID" value="KAI3743278.1"/>
    <property type="molecule type" value="Genomic_DNA"/>
</dbReference>
<protein>
    <submittedName>
        <fullName evidence="1">Uncharacterized protein</fullName>
    </submittedName>
</protein>
<accession>A0ACB9D9Y4</accession>
<sequence>MSDVFSGFNLINEKTNSILSTDTERFDDVEGFNYQRKQRHERIIKHAKTKISGEPKRSRITGKEIPPPISSIGRRVCFKSYRYNGRLVIKEEKILTQQILHAYREDGRLRLRFIRFDDGMEAKQEN</sequence>
<name>A0ACB9D9Y4_9ASTR</name>
<comment type="caution">
    <text evidence="1">The sequence shown here is derived from an EMBL/GenBank/DDBJ whole genome shotgun (WGS) entry which is preliminary data.</text>
</comment>
<evidence type="ECO:0000313" key="1">
    <source>
        <dbReference type="EMBL" id="KAI3743278.1"/>
    </source>
</evidence>